<evidence type="ECO:0000313" key="1">
    <source>
        <dbReference type="EMBL" id="MCD7454441.1"/>
    </source>
</evidence>
<reference evidence="1 2" key="1">
    <citation type="journal article" date="2021" name="BMC Genomics">
        <title>Datura genome reveals duplications of psychoactive alkaloid biosynthetic genes and high mutation rate following tissue culture.</title>
        <authorList>
            <person name="Rajewski A."/>
            <person name="Carter-House D."/>
            <person name="Stajich J."/>
            <person name="Litt A."/>
        </authorList>
    </citation>
    <scope>NUCLEOTIDE SEQUENCE [LARGE SCALE GENOMIC DNA]</scope>
    <source>
        <strain evidence="1">AR-01</strain>
    </source>
</reference>
<protein>
    <submittedName>
        <fullName evidence="1">Uncharacterized protein</fullName>
    </submittedName>
</protein>
<gene>
    <name evidence="1" type="ORF">HAX54_024880</name>
</gene>
<proteinExistence type="predicted"/>
<accession>A0ABS8S5P2</accession>
<name>A0ABS8S5P2_DATST</name>
<organism evidence="1 2">
    <name type="scientific">Datura stramonium</name>
    <name type="common">Jimsonweed</name>
    <name type="synonym">Common thornapple</name>
    <dbReference type="NCBI Taxonomy" id="4076"/>
    <lineage>
        <taxon>Eukaryota</taxon>
        <taxon>Viridiplantae</taxon>
        <taxon>Streptophyta</taxon>
        <taxon>Embryophyta</taxon>
        <taxon>Tracheophyta</taxon>
        <taxon>Spermatophyta</taxon>
        <taxon>Magnoliopsida</taxon>
        <taxon>eudicotyledons</taxon>
        <taxon>Gunneridae</taxon>
        <taxon>Pentapetalae</taxon>
        <taxon>asterids</taxon>
        <taxon>lamiids</taxon>
        <taxon>Solanales</taxon>
        <taxon>Solanaceae</taxon>
        <taxon>Solanoideae</taxon>
        <taxon>Datureae</taxon>
        <taxon>Datura</taxon>
    </lineage>
</organism>
<dbReference type="Proteomes" id="UP000823775">
    <property type="component" value="Unassembled WGS sequence"/>
</dbReference>
<comment type="caution">
    <text evidence="1">The sequence shown here is derived from an EMBL/GenBank/DDBJ whole genome shotgun (WGS) entry which is preliminary data.</text>
</comment>
<keyword evidence="2" id="KW-1185">Reference proteome</keyword>
<dbReference type="Gene3D" id="3.40.50.2000">
    <property type="entry name" value="Glycogen Phosphorylase B"/>
    <property type="match status" value="1"/>
</dbReference>
<sequence length="198" mass="21616">MVTIFNSTLSLESTHQIGFRDCDKDGKPPLCIVSDTFMGFASEVAKTCGTFNVSFTTAGAWHCSYVSVWLNLPHLLASDGVFKMPGFDDSCCFFSVNQLHPFMKSADGNDPWSKVLKSLLSPSLDSLGFLCNSAEKLNLGNTISTSQMMALALGLEEIVKGHSFWVIRPPIGFDIKSIGEFEPRVPIISWPLAAEPSI</sequence>
<dbReference type="EMBL" id="JACEIK010000302">
    <property type="protein sequence ID" value="MCD7454441.1"/>
    <property type="molecule type" value="Genomic_DNA"/>
</dbReference>
<evidence type="ECO:0000313" key="2">
    <source>
        <dbReference type="Proteomes" id="UP000823775"/>
    </source>
</evidence>
<dbReference type="SUPFAM" id="SSF53756">
    <property type="entry name" value="UDP-Glycosyltransferase/glycogen phosphorylase"/>
    <property type="match status" value="1"/>
</dbReference>